<dbReference type="EMBL" id="PNBA02000010">
    <property type="protein sequence ID" value="KAG6411625.1"/>
    <property type="molecule type" value="Genomic_DNA"/>
</dbReference>
<accession>A0A8X8XDL4</accession>
<proteinExistence type="predicted"/>
<sequence>MSIALQRCNSGGAHLIEEPGFVHRDMPLVSSPYDPPALSPPDQRSSDEDRGSFSSSASSSIGKNSDEHPSGGSGSDEDEVQSHFKGGPLENLDSLEEVLPVKKSISKFYSGKSKSFTSLSDAASIPSIEEITKPENAYTRKRKNLLVFNNIWDKNQNSIVRNRIGGISKRTTNSRSMLSLAANTNCSESNSGDTCNSNSSPPGCSLPPLPPHARRSMKSELSSSPPVDKFPSWRSFSLSDLQGVADTEVATPSTGGLWSNNTENYSLI</sequence>
<dbReference type="InterPro" id="IPR051992">
    <property type="entry name" value="OxStress_Response_Reg"/>
</dbReference>
<evidence type="ECO:0000313" key="4">
    <source>
        <dbReference type="EMBL" id="KAG6411625.1"/>
    </source>
</evidence>
<evidence type="ECO:0000256" key="2">
    <source>
        <dbReference type="ARBA" id="ARBA00023242"/>
    </source>
</evidence>
<dbReference type="PANTHER" id="PTHR33172:SF96">
    <property type="entry name" value="PROTEIN OXIDATIVE STRESS 3 LIKE 3"/>
    <property type="match status" value="1"/>
</dbReference>
<dbReference type="GO" id="GO:0005634">
    <property type="term" value="C:nucleus"/>
    <property type="evidence" value="ECO:0007669"/>
    <property type="project" value="UniProtKB-SubCell"/>
</dbReference>
<reference evidence="4" key="2">
    <citation type="submission" date="2020-08" db="EMBL/GenBank/DDBJ databases">
        <title>Plant Genome Project.</title>
        <authorList>
            <person name="Zhang R.-G."/>
        </authorList>
    </citation>
    <scope>NUCLEOTIDE SEQUENCE</scope>
    <source>
        <strain evidence="4">Huo1</strain>
        <tissue evidence="4">Leaf</tissue>
    </source>
</reference>
<evidence type="ECO:0000256" key="1">
    <source>
        <dbReference type="ARBA" id="ARBA00004123"/>
    </source>
</evidence>
<keyword evidence="5" id="KW-1185">Reference proteome</keyword>
<reference evidence="4" key="1">
    <citation type="submission" date="2018-01" db="EMBL/GenBank/DDBJ databases">
        <authorList>
            <person name="Mao J.F."/>
        </authorList>
    </citation>
    <scope>NUCLEOTIDE SEQUENCE</scope>
    <source>
        <strain evidence="4">Huo1</strain>
        <tissue evidence="4">Leaf</tissue>
    </source>
</reference>
<dbReference type="Proteomes" id="UP000298416">
    <property type="component" value="Unassembled WGS sequence"/>
</dbReference>
<feature type="region of interest" description="Disordered" evidence="3">
    <location>
        <begin position="25"/>
        <end position="91"/>
    </location>
</feature>
<evidence type="ECO:0000256" key="3">
    <source>
        <dbReference type="SAM" id="MobiDB-lite"/>
    </source>
</evidence>
<feature type="region of interest" description="Disordered" evidence="3">
    <location>
        <begin position="188"/>
        <end position="227"/>
    </location>
</feature>
<feature type="compositionally biased region" description="Low complexity" evidence="3">
    <location>
        <begin position="52"/>
        <end position="63"/>
    </location>
</feature>
<keyword evidence="2" id="KW-0539">Nucleus</keyword>
<protein>
    <submittedName>
        <fullName evidence="4">Uncharacterized protein</fullName>
    </submittedName>
</protein>
<dbReference type="GO" id="GO:0006950">
    <property type="term" value="P:response to stress"/>
    <property type="evidence" value="ECO:0007669"/>
    <property type="project" value="UniProtKB-ARBA"/>
</dbReference>
<name>A0A8X8XDL4_SALSN</name>
<gene>
    <name evidence="4" type="ORF">SASPL_129709</name>
</gene>
<dbReference type="AlphaFoldDB" id="A0A8X8XDL4"/>
<dbReference type="PANTHER" id="PTHR33172">
    <property type="entry name" value="OS08G0516900 PROTEIN"/>
    <property type="match status" value="1"/>
</dbReference>
<evidence type="ECO:0000313" key="5">
    <source>
        <dbReference type="Proteomes" id="UP000298416"/>
    </source>
</evidence>
<comment type="caution">
    <text evidence="4">The sequence shown here is derived from an EMBL/GenBank/DDBJ whole genome shotgun (WGS) entry which is preliminary data.</text>
</comment>
<organism evidence="4">
    <name type="scientific">Salvia splendens</name>
    <name type="common">Scarlet sage</name>
    <dbReference type="NCBI Taxonomy" id="180675"/>
    <lineage>
        <taxon>Eukaryota</taxon>
        <taxon>Viridiplantae</taxon>
        <taxon>Streptophyta</taxon>
        <taxon>Embryophyta</taxon>
        <taxon>Tracheophyta</taxon>
        <taxon>Spermatophyta</taxon>
        <taxon>Magnoliopsida</taxon>
        <taxon>eudicotyledons</taxon>
        <taxon>Gunneridae</taxon>
        <taxon>Pentapetalae</taxon>
        <taxon>asterids</taxon>
        <taxon>lamiids</taxon>
        <taxon>Lamiales</taxon>
        <taxon>Lamiaceae</taxon>
        <taxon>Nepetoideae</taxon>
        <taxon>Mentheae</taxon>
        <taxon>Salviinae</taxon>
        <taxon>Salvia</taxon>
        <taxon>Salvia subgen. Calosphace</taxon>
        <taxon>core Calosphace</taxon>
    </lineage>
</organism>
<comment type="subcellular location">
    <subcellularLocation>
        <location evidence="1">Nucleus</location>
    </subcellularLocation>
</comment>